<evidence type="ECO:0000313" key="2">
    <source>
        <dbReference type="EMBL" id="KAF6739530.1"/>
    </source>
</evidence>
<name>A0A834FT81_ORYME</name>
<accession>A0A834FT81</accession>
<dbReference type="Proteomes" id="UP000646548">
    <property type="component" value="Unassembled WGS sequence"/>
</dbReference>
<evidence type="ECO:0000256" key="1">
    <source>
        <dbReference type="SAM" id="MobiDB-lite"/>
    </source>
</evidence>
<sequence>MKEIQLAAPTPSIRSGGRTDSWRRGASLPTRLATFPTRVGNLEPASEETRGYSRFTGHGPRRSSASPRRNLGLGPSP</sequence>
<organism evidence="2 3">
    <name type="scientific">Oryzias melastigma</name>
    <name type="common">Marine medaka</name>
    <dbReference type="NCBI Taxonomy" id="30732"/>
    <lineage>
        <taxon>Eukaryota</taxon>
        <taxon>Metazoa</taxon>
        <taxon>Chordata</taxon>
        <taxon>Craniata</taxon>
        <taxon>Vertebrata</taxon>
        <taxon>Euteleostomi</taxon>
        <taxon>Actinopterygii</taxon>
        <taxon>Neopterygii</taxon>
        <taxon>Teleostei</taxon>
        <taxon>Neoteleostei</taxon>
        <taxon>Acanthomorphata</taxon>
        <taxon>Ovalentaria</taxon>
        <taxon>Atherinomorphae</taxon>
        <taxon>Beloniformes</taxon>
        <taxon>Adrianichthyidae</taxon>
        <taxon>Oryziinae</taxon>
        <taxon>Oryzias</taxon>
    </lineage>
</organism>
<protein>
    <submittedName>
        <fullName evidence="2">Uncharacterized protein</fullName>
    </submittedName>
</protein>
<gene>
    <name evidence="2" type="ORF">FQA47_020114</name>
</gene>
<evidence type="ECO:0000313" key="3">
    <source>
        <dbReference type="Proteomes" id="UP000646548"/>
    </source>
</evidence>
<feature type="region of interest" description="Disordered" evidence="1">
    <location>
        <begin position="1"/>
        <end position="77"/>
    </location>
</feature>
<dbReference type="AlphaFoldDB" id="A0A834FT81"/>
<comment type="caution">
    <text evidence="2">The sequence shown here is derived from an EMBL/GenBank/DDBJ whole genome shotgun (WGS) entry which is preliminary data.</text>
</comment>
<dbReference type="EMBL" id="WKFB01000005">
    <property type="protein sequence ID" value="KAF6739530.1"/>
    <property type="molecule type" value="Genomic_DNA"/>
</dbReference>
<proteinExistence type="predicted"/>
<reference evidence="2" key="1">
    <citation type="journal article" name="BMC Genomics">
        <title>Long-read sequencing and de novo genome assembly of marine medaka (Oryzias melastigma).</title>
        <authorList>
            <person name="Liang P."/>
            <person name="Saqib H.S.A."/>
            <person name="Ni X."/>
            <person name="Shen Y."/>
        </authorList>
    </citation>
    <scope>NUCLEOTIDE SEQUENCE</scope>
    <source>
        <strain evidence="2">Bigg-433</strain>
    </source>
</reference>